<feature type="signal peptide" evidence="2">
    <location>
        <begin position="1"/>
        <end position="24"/>
    </location>
</feature>
<evidence type="ECO:0008006" key="5">
    <source>
        <dbReference type="Google" id="ProtNLM"/>
    </source>
</evidence>
<evidence type="ECO:0000256" key="2">
    <source>
        <dbReference type="SAM" id="SignalP"/>
    </source>
</evidence>
<gene>
    <name evidence="3" type="ORF">PHYSODRAFT_298872</name>
</gene>
<dbReference type="AlphaFoldDB" id="G4Z622"/>
<keyword evidence="2" id="KW-0732">Signal</keyword>
<sequence length="325" mass="36144">MATRRPRSTVRVFILLPSVSGATSRGMCSARPIHSTVRAHGPFFSDYARAQLTWLPGAAVSDGRQPSYPKLRSRPHNRVTASTLKDPNRAPVVAIAKLASPPAAGRLSRLHRLLWRRLASKDVYSKTASSDLVSPLESSSIGHKGGRLLRSTASADATRREADDQERAGVFEKLGNLLWKLCKGKAECMDELRPMLHRSNSAPLIPSEKMAAAPILTRAKTISHQHVFNVEAVLKMLKYAGDDIEQSLKKVFVTMVKQRRDPDEVAVFFNLHPKVQLSRQTGKNAMLAAKAQANPGEYYLFYKYYLFFKDVNPSWTSKFERATGA</sequence>
<dbReference type="KEGG" id="psoj:PHYSODRAFT_298872"/>
<reference evidence="3 4" key="1">
    <citation type="journal article" date="2006" name="Science">
        <title>Phytophthora genome sequences uncover evolutionary origins and mechanisms of pathogenesis.</title>
        <authorList>
            <person name="Tyler B.M."/>
            <person name="Tripathy S."/>
            <person name="Zhang X."/>
            <person name="Dehal P."/>
            <person name="Jiang R.H."/>
            <person name="Aerts A."/>
            <person name="Arredondo F.D."/>
            <person name="Baxter L."/>
            <person name="Bensasson D."/>
            <person name="Beynon J.L."/>
            <person name="Chapman J."/>
            <person name="Damasceno C.M."/>
            <person name="Dorrance A.E."/>
            <person name="Dou D."/>
            <person name="Dickerman A.W."/>
            <person name="Dubchak I.L."/>
            <person name="Garbelotto M."/>
            <person name="Gijzen M."/>
            <person name="Gordon S.G."/>
            <person name="Govers F."/>
            <person name="Grunwald N.J."/>
            <person name="Huang W."/>
            <person name="Ivors K.L."/>
            <person name="Jones R.W."/>
            <person name="Kamoun S."/>
            <person name="Krampis K."/>
            <person name="Lamour K.H."/>
            <person name="Lee M.K."/>
            <person name="McDonald W.H."/>
            <person name="Medina M."/>
            <person name="Meijer H.J."/>
            <person name="Nordberg E.K."/>
            <person name="Maclean D.J."/>
            <person name="Ospina-Giraldo M.D."/>
            <person name="Morris P.F."/>
            <person name="Phuntumart V."/>
            <person name="Putnam N.H."/>
            <person name="Rash S."/>
            <person name="Rose J.K."/>
            <person name="Sakihama Y."/>
            <person name="Salamov A.A."/>
            <person name="Savidor A."/>
            <person name="Scheuring C.F."/>
            <person name="Smith B.M."/>
            <person name="Sobral B.W."/>
            <person name="Terry A."/>
            <person name="Torto-Alalibo T.A."/>
            <person name="Win J."/>
            <person name="Xu Z."/>
            <person name="Zhang H."/>
            <person name="Grigoriev I.V."/>
            <person name="Rokhsar D.S."/>
            <person name="Boore J.L."/>
        </authorList>
    </citation>
    <scope>NUCLEOTIDE SEQUENCE [LARGE SCALE GENOMIC DNA]</scope>
    <source>
        <strain evidence="3 4">P6497</strain>
    </source>
</reference>
<evidence type="ECO:0000256" key="1">
    <source>
        <dbReference type="SAM" id="MobiDB-lite"/>
    </source>
</evidence>
<evidence type="ECO:0000313" key="3">
    <source>
        <dbReference type="EMBL" id="EGZ20943.1"/>
    </source>
</evidence>
<proteinExistence type="predicted"/>
<dbReference type="Proteomes" id="UP000002640">
    <property type="component" value="Unassembled WGS sequence"/>
</dbReference>
<dbReference type="GeneID" id="20641659"/>
<name>G4Z622_PHYSP</name>
<feature type="chain" id="PRO_5003471891" description="RxLR effector protein" evidence="2">
    <location>
        <begin position="25"/>
        <end position="325"/>
    </location>
</feature>
<accession>G4Z622</accession>
<protein>
    <recommendedName>
        <fullName evidence="5">RxLR effector protein</fullName>
    </recommendedName>
</protein>
<dbReference type="InParanoid" id="G4Z622"/>
<feature type="region of interest" description="Disordered" evidence="1">
    <location>
        <begin position="61"/>
        <end position="83"/>
    </location>
</feature>
<dbReference type="RefSeq" id="XP_009523660.1">
    <property type="nucleotide sequence ID" value="XM_009525365.1"/>
</dbReference>
<keyword evidence="4" id="KW-1185">Reference proteome</keyword>
<evidence type="ECO:0000313" key="4">
    <source>
        <dbReference type="Proteomes" id="UP000002640"/>
    </source>
</evidence>
<dbReference type="EMBL" id="JH159153">
    <property type="protein sequence ID" value="EGZ20943.1"/>
    <property type="molecule type" value="Genomic_DNA"/>
</dbReference>
<organism evidence="3 4">
    <name type="scientific">Phytophthora sojae (strain P6497)</name>
    <name type="common">Soybean stem and root rot agent</name>
    <name type="synonym">Phytophthora megasperma f. sp. glycines</name>
    <dbReference type="NCBI Taxonomy" id="1094619"/>
    <lineage>
        <taxon>Eukaryota</taxon>
        <taxon>Sar</taxon>
        <taxon>Stramenopiles</taxon>
        <taxon>Oomycota</taxon>
        <taxon>Peronosporomycetes</taxon>
        <taxon>Peronosporales</taxon>
        <taxon>Peronosporaceae</taxon>
        <taxon>Phytophthora</taxon>
    </lineage>
</organism>